<accession>A0A1T4MM30</accession>
<dbReference type="Gene3D" id="2.60.120.200">
    <property type="match status" value="1"/>
</dbReference>
<dbReference type="SUPFAM" id="SSF49299">
    <property type="entry name" value="PKD domain"/>
    <property type="match status" value="1"/>
</dbReference>
<keyword evidence="3" id="KW-0378">Hydrolase</keyword>
<evidence type="ECO:0000313" key="6">
    <source>
        <dbReference type="EMBL" id="SJZ68170.1"/>
    </source>
</evidence>
<dbReference type="InterPro" id="IPR013783">
    <property type="entry name" value="Ig-like_fold"/>
</dbReference>
<sequence>MRRITTFCLTLCLGVLALWGQSSVYNTFSWTPISSAEYIATDLKGNKHDIQQLLRQGKKILIDFSAVWCGPCWAIHTNGYLEALDKEFGPNGRQSQDLIILWVEAQGAPENKIRANDRNWTLISGTQEEVPYPVISDKGLMAALGIRLEGYPTVAFISPGGEYANIYGKGTIRNIALMRELLKSCPAPKERPIPPTASTPKAIKFAYTGEEIDWLPDYRSDSPITSFAWEFEGARTVTSSKERPVVVWDNPGNYKVTFTITNKYGTATSETEFKVYDGNRTDFPVKIDMEDGNFPSRWRTLRKDGDNYTWTNTKRELERLGITVGENFGYGYKSKNSLVSWSFYPTKATPSGTDENQFTFEGIELYPNNWLISPAINIPNDDDIEPKLTFAVNSFFSTKNKKDKYRVYAAIGATIKTSDFLFLLQDGYGSEKDQGWRVESIDLSRFKGQRISLAFVHKTLREGPGIMLDDIEISLNKKVAINAPEAENVKVYPTVADQNITVECTEGASIVLFDIQGRQIFRQEKAESIVEITTNELSPGNYFVRVTEQEGATKLVPIIVQH</sequence>
<reference evidence="7" key="1">
    <citation type="submission" date="2017-02" db="EMBL/GenBank/DDBJ databases">
        <authorList>
            <person name="Varghese N."/>
            <person name="Submissions S."/>
        </authorList>
    </citation>
    <scope>NUCLEOTIDE SEQUENCE [LARGE SCALE GENOMIC DNA]</scope>
    <source>
        <strain evidence="7">ATCC 51356</strain>
    </source>
</reference>
<dbReference type="Gene3D" id="2.60.40.10">
    <property type="entry name" value="Immunoglobulins"/>
    <property type="match status" value="1"/>
</dbReference>
<evidence type="ECO:0000256" key="2">
    <source>
        <dbReference type="ARBA" id="ARBA00022670"/>
    </source>
</evidence>
<dbReference type="Pfam" id="PF18962">
    <property type="entry name" value="Por_Secre_tail"/>
    <property type="match status" value="1"/>
</dbReference>
<dbReference type="Pfam" id="PF07675">
    <property type="entry name" value="Cleaved_Adhesin"/>
    <property type="match status" value="1"/>
</dbReference>
<evidence type="ECO:0000313" key="7">
    <source>
        <dbReference type="Proteomes" id="UP000190121"/>
    </source>
</evidence>
<evidence type="ECO:0000256" key="4">
    <source>
        <dbReference type="ARBA" id="ARBA00023026"/>
    </source>
</evidence>
<dbReference type="AlphaFoldDB" id="A0A1T4MM30"/>
<dbReference type="InterPro" id="IPR036249">
    <property type="entry name" value="Thioredoxin-like_sf"/>
</dbReference>
<dbReference type="GO" id="GO:0006508">
    <property type="term" value="P:proteolysis"/>
    <property type="evidence" value="ECO:0007669"/>
    <property type="project" value="UniProtKB-KW"/>
</dbReference>
<dbReference type="Pfam" id="PF18911">
    <property type="entry name" value="PKD_4"/>
    <property type="match status" value="1"/>
</dbReference>
<dbReference type="InterPro" id="IPR000601">
    <property type="entry name" value="PKD_dom"/>
</dbReference>
<dbReference type="OrthoDB" id="1011839at2"/>
<dbReference type="NCBIfam" id="TIGR04183">
    <property type="entry name" value="Por_Secre_tail"/>
    <property type="match status" value="1"/>
</dbReference>
<organism evidence="6 7">
    <name type="scientific">Porphyromonas circumdentaria</name>
    <dbReference type="NCBI Taxonomy" id="29524"/>
    <lineage>
        <taxon>Bacteria</taxon>
        <taxon>Pseudomonadati</taxon>
        <taxon>Bacteroidota</taxon>
        <taxon>Bacteroidia</taxon>
        <taxon>Bacteroidales</taxon>
        <taxon>Porphyromonadaceae</taxon>
        <taxon>Porphyromonas</taxon>
    </lineage>
</organism>
<evidence type="ECO:0000256" key="3">
    <source>
        <dbReference type="ARBA" id="ARBA00022807"/>
    </source>
</evidence>
<comment type="similarity">
    <text evidence="1">Belongs to the peptidase C25 family.</text>
</comment>
<evidence type="ECO:0000259" key="5">
    <source>
        <dbReference type="PROSITE" id="PS50093"/>
    </source>
</evidence>
<dbReference type="Gene3D" id="3.40.30.10">
    <property type="entry name" value="Glutaredoxin"/>
    <property type="match status" value="1"/>
</dbReference>
<protein>
    <submittedName>
        <fullName evidence="6">Por secretion system C-terminal sorting domain-containing protein</fullName>
    </submittedName>
</protein>
<proteinExistence type="inferred from homology"/>
<feature type="domain" description="PKD" evidence="5">
    <location>
        <begin position="220"/>
        <end position="275"/>
    </location>
</feature>
<dbReference type="RefSeq" id="WP_078736776.1">
    <property type="nucleotide sequence ID" value="NZ_FUXE01000007.1"/>
</dbReference>
<dbReference type="STRING" id="29524.SAMN02745171_00836"/>
<dbReference type="EMBL" id="FUXE01000007">
    <property type="protein sequence ID" value="SJZ68170.1"/>
    <property type="molecule type" value="Genomic_DNA"/>
</dbReference>
<keyword evidence="7" id="KW-1185">Reference proteome</keyword>
<gene>
    <name evidence="6" type="ORF">SAMN02745171_00836</name>
</gene>
<name>A0A1T4MM30_9PORP</name>
<dbReference type="PROSITE" id="PS50093">
    <property type="entry name" value="PKD"/>
    <property type="match status" value="1"/>
</dbReference>
<dbReference type="InterPro" id="IPR026444">
    <property type="entry name" value="Secre_tail"/>
</dbReference>
<dbReference type="InterPro" id="IPR011628">
    <property type="entry name" value="Cleaved_adhesin"/>
</dbReference>
<dbReference type="Proteomes" id="UP000190121">
    <property type="component" value="Unassembled WGS sequence"/>
</dbReference>
<dbReference type="NCBIfam" id="NF038128">
    <property type="entry name" value="choice_anch_J"/>
    <property type="match status" value="1"/>
</dbReference>
<dbReference type="SUPFAM" id="SSF52833">
    <property type="entry name" value="Thioredoxin-like"/>
    <property type="match status" value="1"/>
</dbReference>
<evidence type="ECO:0000256" key="1">
    <source>
        <dbReference type="ARBA" id="ARBA00006067"/>
    </source>
</evidence>
<dbReference type="GO" id="GO:0008234">
    <property type="term" value="F:cysteine-type peptidase activity"/>
    <property type="evidence" value="ECO:0007669"/>
    <property type="project" value="UniProtKB-KW"/>
</dbReference>
<keyword evidence="2" id="KW-0645">Protease</keyword>
<dbReference type="CDD" id="cd00146">
    <property type="entry name" value="PKD"/>
    <property type="match status" value="1"/>
</dbReference>
<keyword evidence="4" id="KW-0843">Virulence</keyword>
<dbReference type="InterPro" id="IPR035986">
    <property type="entry name" value="PKD_dom_sf"/>
</dbReference>
<keyword evidence="3" id="KW-0788">Thiol protease</keyword>